<reference evidence="4 5" key="1">
    <citation type="submission" date="2018-11" db="EMBL/GenBank/DDBJ databases">
        <authorList>
            <person name="Criscuolo A."/>
        </authorList>
    </citation>
    <scope>NUCLEOTIDE SEQUENCE [LARGE SCALE GENOMIC DNA]</scope>
    <source>
        <strain evidence="4">ACIP111625</strain>
    </source>
</reference>
<dbReference type="Gene3D" id="3.30.1950.10">
    <property type="entry name" value="wza like domain"/>
    <property type="match status" value="1"/>
</dbReference>
<dbReference type="OrthoDB" id="7198507at2"/>
<keyword evidence="1 2" id="KW-0732">Signal</keyword>
<dbReference type="Pfam" id="PF02563">
    <property type="entry name" value="Poly_export"/>
    <property type="match status" value="1"/>
</dbReference>
<name>A0A3P5WIL7_9RHOB</name>
<feature type="domain" description="Polysaccharide export protein N-terminal" evidence="3">
    <location>
        <begin position="84"/>
        <end position="161"/>
    </location>
</feature>
<evidence type="ECO:0000313" key="4">
    <source>
        <dbReference type="EMBL" id="VDC23533.1"/>
    </source>
</evidence>
<dbReference type="RefSeq" id="WP_160144548.1">
    <property type="nucleotide sequence ID" value="NZ_UXAW01000048.1"/>
</dbReference>
<evidence type="ECO:0000259" key="3">
    <source>
        <dbReference type="Pfam" id="PF02563"/>
    </source>
</evidence>
<evidence type="ECO:0000313" key="5">
    <source>
        <dbReference type="Proteomes" id="UP000277498"/>
    </source>
</evidence>
<dbReference type="Gene3D" id="3.10.560.10">
    <property type="entry name" value="Outer membrane lipoprotein wza domain like"/>
    <property type="match status" value="2"/>
</dbReference>
<organism evidence="4 5">
    <name type="scientific">Pseudogemmobacter humi</name>
    <dbReference type="NCBI Taxonomy" id="2483812"/>
    <lineage>
        <taxon>Bacteria</taxon>
        <taxon>Pseudomonadati</taxon>
        <taxon>Pseudomonadota</taxon>
        <taxon>Alphaproteobacteria</taxon>
        <taxon>Rhodobacterales</taxon>
        <taxon>Paracoccaceae</taxon>
        <taxon>Pseudogemmobacter</taxon>
    </lineage>
</organism>
<dbReference type="InterPro" id="IPR049712">
    <property type="entry name" value="Poly_export"/>
</dbReference>
<dbReference type="AlphaFoldDB" id="A0A3P5WIL7"/>
<dbReference type="InterPro" id="IPR003715">
    <property type="entry name" value="Poly_export_N"/>
</dbReference>
<dbReference type="PANTHER" id="PTHR33619:SF3">
    <property type="entry name" value="POLYSACCHARIDE EXPORT PROTEIN GFCE-RELATED"/>
    <property type="match status" value="1"/>
</dbReference>
<dbReference type="EMBL" id="UXAW01000048">
    <property type="protein sequence ID" value="VDC23533.1"/>
    <property type="molecule type" value="Genomic_DNA"/>
</dbReference>
<evidence type="ECO:0000256" key="2">
    <source>
        <dbReference type="SAM" id="SignalP"/>
    </source>
</evidence>
<dbReference type="Proteomes" id="UP000277498">
    <property type="component" value="Unassembled WGS sequence"/>
</dbReference>
<accession>A0A3P5WIL7</accession>
<gene>
    <name evidence="4" type="ORF">XINFAN_01092</name>
</gene>
<feature type="chain" id="PRO_5017952775" evidence="2">
    <location>
        <begin position="19"/>
        <end position="375"/>
    </location>
</feature>
<protein>
    <submittedName>
        <fullName evidence="4">Polysaccharide biosynthesis/export protein</fullName>
    </submittedName>
</protein>
<proteinExistence type="predicted"/>
<keyword evidence="5" id="KW-1185">Reference proteome</keyword>
<feature type="signal peptide" evidence="2">
    <location>
        <begin position="1"/>
        <end position="18"/>
    </location>
</feature>
<dbReference type="PANTHER" id="PTHR33619">
    <property type="entry name" value="POLYSACCHARIDE EXPORT PROTEIN GFCE-RELATED"/>
    <property type="match status" value="1"/>
</dbReference>
<evidence type="ECO:0000256" key="1">
    <source>
        <dbReference type="ARBA" id="ARBA00022729"/>
    </source>
</evidence>
<dbReference type="GO" id="GO:0015159">
    <property type="term" value="F:polysaccharide transmembrane transporter activity"/>
    <property type="evidence" value="ECO:0007669"/>
    <property type="project" value="InterPro"/>
</dbReference>
<sequence length="375" mass="39235">MRSTTVLKLALAATLVFALPGCNAPRGAGKASEILKGADQEDADFQVVQVSRETVARLGDWPGIGSGSGISGWISRQRGPAGNLIAAGDKIDLTIWETGDVTLLSAPGQKLVALPGLTVSPDGSVYLPYADKVYIANMTADQAREAVQKKLDPIIPSAQVLIAHQPGRKSTVDLVSGVPRPGAFPMPDRDFTVLGLIAQGGGIPHDMDNPQVRLMRDGKLYGISADRLMKEPALDTTLRGGDKVWVEADERYFIALGASGRESQVRFSQDRITALEALSMSGGLNDIRADAKGVLILRNYPASALKADGSGPGKQRVIFAIDLTSADGLFSAGQFQVQNKDVVVVAESPIGSAASVLGLAAAVLGIGRTAQAISE</sequence>